<evidence type="ECO:0000256" key="1">
    <source>
        <dbReference type="SAM" id="MobiDB-lite"/>
    </source>
</evidence>
<sequence length="373" mass="42110">LALGLGPNPVLGGRVEGESTTCGGRIVLEKGPWNTRTTDDGRNTWPRSDRPRHRRRRHMRRDGEMNAVTTENEQHMPSPLLQFRTALLTSLGTVKEPSKWCDESCAVRHVVYKPVGTNLSRIEGLLGLGEDSNSTELTGRLSHHCTTRLQKNTWTNNGRLGKMCVEQLSQRTQRRPTTGDRATVRGGVRKSTAAAHVSGERSVTNAYTLSPHGDTDWIHRQTHRQTDRQTDRLRDRQTASHGSNGITGHRETKDRQTDAQTDRRADRQVDSIAWVQRHYWTQTDKKTDRQTHRRTGGQSRMGPTALLDKTWTSTGADFFKNLEKVTPRMVTNYYTKKSDGETDGRTDGAGDRASEIGICFEMPTERLCRARTV</sequence>
<feature type="region of interest" description="Disordered" evidence="1">
    <location>
        <begin position="169"/>
        <end position="268"/>
    </location>
</feature>
<evidence type="ECO:0000313" key="2">
    <source>
        <dbReference type="Proteomes" id="UP000050761"/>
    </source>
</evidence>
<evidence type="ECO:0000313" key="3">
    <source>
        <dbReference type="WBParaSite" id="HPBE_0001806301-mRNA-1"/>
    </source>
</evidence>
<feature type="compositionally biased region" description="Basic residues" evidence="1">
    <location>
        <begin position="50"/>
        <end position="60"/>
    </location>
</feature>
<proteinExistence type="predicted"/>
<dbReference type="AlphaFoldDB" id="A0A8L8KRW5"/>
<dbReference type="Proteomes" id="UP000050761">
    <property type="component" value="Unassembled WGS sequence"/>
</dbReference>
<feature type="region of interest" description="Disordered" evidence="1">
    <location>
        <begin position="32"/>
        <end position="65"/>
    </location>
</feature>
<feature type="compositionally biased region" description="Basic and acidic residues" evidence="1">
    <location>
        <begin position="248"/>
        <end position="268"/>
    </location>
</feature>
<keyword evidence="2" id="KW-1185">Reference proteome</keyword>
<organism evidence="2 3">
    <name type="scientific">Heligmosomoides polygyrus</name>
    <name type="common">Parasitic roundworm</name>
    <dbReference type="NCBI Taxonomy" id="6339"/>
    <lineage>
        <taxon>Eukaryota</taxon>
        <taxon>Metazoa</taxon>
        <taxon>Ecdysozoa</taxon>
        <taxon>Nematoda</taxon>
        <taxon>Chromadorea</taxon>
        <taxon>Rhabditida</taxon>
        <taxon>Rhabditina</taxon>
        <taxon>Rhabditomorpha</taxon>
        <taxon>Strongyloidea</taxon>
        <taxon>Heligmosomidae</taxon>
        <taxon>Heligmosomoides</taxon>
    </lineage>
</organism>
<protein>
    <submittedName>
        <fullName evidence="3">Secreted protein</fullName>
    </submittedName>
</protein>
<accession>A0A8L8KRW5</accession>
<dbReference type="WBParaSite" id="HPBE_0001806301-mRNA-1">
    <property type="protein sequence ID" value="HPBE_0001806301-mRNA-1"/>
    <property type="gene ID" value="HPBE_0001806301"/>
</dbReference>
<feature type="compositionally biased region" description="Basic and acidic residues" evidence="1">
    <location>
        <begin position="213"/>
        <end position="238"/>
    </location>
</feature>
<reference evidence="3" key="1">
    <citation type="submission" date="2019-09" db="UniProtKB">
        <authorList>
            <consortium name="WormBaseParasite"/>
        </authorList>
    </citation>
    <scope>IDENTIFICATION</scope>
</reference>
<name>A0A8L8KRW5_HELPZ</name>
<feature type="region of interest" description="Disordered" evidence="1">
    <location>
        <begin position="283"/>
        <end position="305"/>
    </location>
</feature>